<comment type="caution">
    <text evidence="1">The sequence shown here is derived from an EMBL/GenBank/DDBJ whole genome shotgun (WGS) entry which is preliminary data.</text>
</comment>
<organism evidence="1 2">
    <name type="scientific">Entomophthora muscae</name>
    <dbReference type="NCBI Taxonomy" id="34485"/>
    <lineage>
        <taxon>Eukaryota</taxon>
        <taxon>Fungi</taxon>
        <taxon>Fungi incertae sedis</taxon>
        <taxon>Zoopagomycota</taxon>
        <taxon>Entomophthoromycotina</taxon>
        <taxon>Entomophthoromycetes</taxon>
        <taxon>Entomophthorales</taxon>
        <taxon>Entomophthoraceae</taxon>
        <taxon>Entomophthora</taxon>
    </lineage>
</organism>
<gene>
    <name evidence="1" type="primary">PUF3_3</name>
    <name evidence="1" type="ORF">DSO57_1028508</name>
</gene>
<reference evidence="1" key="1">
    <citation type="submission" date="2022-04" db="EMBL/GenBank/DDBJ databases">
        <title>Genome of the entomopathogenic fungus Entomophthora muscae.</title>
        <authorList>
            <person name="Elya C."/>
            <person name="Lovett B.R."/>
            <person name="Lee E."/>
            <person name="Macias A.M."/>
            <person name="Hajek A.E."/>
            <person name="De Bivort B.L."/>
            <person name="Kasson M.T."/>
            <person name="De Fine Licht H.H."/>
            <person name="Stajich J.E."/>
        </authorList>
    </citation>
    <scope>NUCLEOTIDE SEQUENCE</scope>
    <source>
        <strain evidence="1">Berkeley</strain>
    </source>
</reference>
<accession>A0ACC2TNG2</accession>
<keyword evidence="2" id="KW-1185">Reference proteome</keyword>
<protein>
    <submittedName>
        <fullName evidence="1">mRNA binding protein puf3</fullName>
    </submittedName>
</protein>
<evidence type="ECO:0000313" key="2">
    <source>
        <dbReference type="Proteomes" id="UP001165960"/>
    </source>
</evidence>
<evidence type="ECO:0000313" key="1">
    <source>
        <dbReference type="EMBL" id="KAJ9076198.1"/>
    </source>
</evidence>
<dbReference type="EMBL" id="QTSX02002311">
    <property type="protein sequence ID" value="KAJ9076198.1"/>
    <property type="molecule type" value="Genomic_DNA"/>
</dbReference>
<sequence length="854" mass="96593">MNDRGYSGAKNAHAYSNPNMLPASKQYSAFLDDSYDAELIQSQPTNQTSSNSKVANFLNRFENTLEGSSQSDAYLTSRNKNFGERSSQWNPNHRSSSDALHSKYSQTSAWPSPFPSEQGSLFLPQGESSSDWNSFTRPDSRNRPGQPKSRVEFIQVPSPRTPSPISYPDQHRRVSKSSLLSNRDDYGYEDFPDASKNNMFRHNSTSHNDLWARDGSSFIDASLDDANRQAMPPFRNRLSPPTRSSSTPPFQLQQGGFMNQMNTHYKENSYQDMFNSMGALSLGDDRPEEDYPYSDYSNQKQVHSGLSPFGSRQRNSLRNTCSVSDLTHSWDNQDHFRMPALGRSASFLGPNIERSGFPVDRSPRSFGGPRRESYYPDSSPRRVHSPSLKHNVPSFSPARAHSVNESKFRNETSSPGHSGHKQSQQQLMQAREHLLKFQSLDPHRNTLGLADPYSAETDMLDSGALFRSKILEDFRNNKVTRLELKDIIGHMAEFSGDQHGSRFIQQKLESASTEDKQMVFDEILPNALQLMTDVFGNYVIQKFFEHGSQIQKTILAKQMEGHVLSLSLQMYGCRVVQKAIEHVLVDQQAKLILELGTSVVKCVKDQNGNHVIQKAIERIPAKSIQFIIDAFQGQVIGLATHPYGCRVIQRMFEHCTDHQTRPLLEEIHRYSATLVQDQYGNYVIQHVMERGQPSDRSLVVNKILGQAFLLSKHKFASNVVEKCVAHGTKQERQMLIDEVLEPQEDGSIPLIAMVKDQFANYVVQKMLDVVDGVQQELLISKLKPHLNSLRKYTYGKHLINKVERLLGQIKRTSGQRVSPSSLDAYQFDDDSEASYTPGYSQPSPNFSVYAHGTQ</sequence>
<name>A0ACC2TNG2_9FUNG</name>
<dbReference type="Proteomes" id="UP001165960">
    <property type="component" value="Unassembled WGS sequence"/>
</dbReference>
<proteinExistence type="predicted"/>